<gene>
    <name evidence="3" type="ORF">CSPHI_00340</name>
</gene>
<dbReference type="Gene3D" id="3.30.565.60">
    <property type="match status" value="1"/>
</dbReference>
<sequence length="576" mass="62728">MATDMPRHIRDALDAIWQGTRGAALETSVLDFKEDPAMAAHGPKPPRKPEDKVFRVLTRECICFANGSDGEAHVVLGVADKLSGAEAFTGTAMDPEDIDKKVFNNSRPNLRVETREHEYRGVRLLVTRIPEGLALYTGTDGAATWRVGAGCTPMTEEQRSRLTLDRGNPDWTARRSDADTGDFDPVAMAEARRLLAAVRRAGGRHDAIPETDTGLLRELGLVDEGGRPLRAADILFGQGARGAEPVRFQYIAIPGGPPRSEDLRGPLLLVAPRLRELITRYAPATMATADLGGGQEVRIPAFPEVAVDEVVSNALVHRDWSLDASIVVEMGPRTFRVTSPGGLPEGVAADRLLSTVSVPRNRVLLRAMRMLGLVEEQSRGFDRMWVAMIRSGRPVPQVEAGDLRVEVTLSAGPPDIPFIEGLARVGAEFGEQYLESVDLLIVLRHLTEAPLITLRQVQRQAQISEKEARERMAFFTEEGLLADVPGGRDEWTLSARTRGALGDAVAAGTATVSVEDWIRERILSHGHVRNREVVEATGADPREVSELLAALRARGSVRKDPEGPSRGSGVRWVAVD</sequence>
<dbReference type="AlphaFoldDB" id="A0A1L7CVA3"/>
<dbReference type="PANTHER" id="PTHR30595:SF6">
    <property type="entry name" value="SCHLAFEN ALBA-2 DOMAIN-CONTAINING PROTEIN"/>
    <property type="match status" value="1"/>
</dbReference>
<dbReference type="EMBL" id="CP009248">
    <property type="protein sequence ID" value="APT89799.1"/>
    <property type="molecule type" value="Genomic_DNA"/>
</dbReference>
<feature type="region of interest" description="Disordered" evidence="1">
    <location>
        <begin position="154"/>
        <end position="178"/>
    </location>
</feature>
<proteinExistence type="predicted"/>
<dbReference type="Proteomes" id="UP000185469">
    <property type="component" value="Chromosome"/>
</dbReference>
<name>A0A1L7CVA3_9CORY</name>
<reference evidence="3 4" key="1">
    <citation type="submission" date="2014-08" db="EMBL/GenBank/DDBJ databases">
        <title>Complete genome sequence of Corynebacterium sphenisci CECT 5990(T) (=DSM 44792(T)), isolated from healthy wild penguins.</title>
        <authorList>
            <person name="Ruckert C."/>
            <person name="Albersmeier A."/>
            <person name="Winkler A."/>
            <person name="Kalinowski J."/>
        </authorList>
    </citation>
    <scope>NUCLEOTIDE SEQUENCE [LARGE SCALE GENOMIC DNA]</scope>
    <source>
        <strain evidence="3 4">DSM 44792</strain>
    </source>
</reference>
<feature type="domain" description="Schlafen AlbA-2" evidence="2">
    <location>
        <begin position="26"/>
        <end position="155"/>
    </location>
</feature>
<dbReference type="InterPro" id="IPR038461">
    <property type="entry name" value="Schlafen_AlbA_2_dom_sf"/>
</dbReference>
<dbReference type="PANTHER" id="PTHR30595">
    <property type="entry name" value="GLPR-RELATED TRANSCRIPTIONAL REPRESSOR"/>
    <property type="match status" value="1"/>
</dbReference>
<dbReference type="Pfam" id="PF13749">
    <property type="entry name" value="HATPase_c_4"/>
    <property type="match status" value="1"/>
</dbReference>
<dbReference type="Gene3D" id="3.30.950.30">
    <property type="entry name" value="Schlafen, AAA domain"/>
    <property type="match status" value="1"/>
</dbReference>
<evidence type="ECO:0000256" key="1">
    <source>
        <dbReference type="SAM" id="MobiDB-lite"/>
    </source>
</evidence>
<evidence type="ECO:0000313" key="3">
    <source>
        <dbReference type="EMBL" id="APT89799.1"/>
    </source>
</evidence>
<evidence type="ECO:0000259" key="2">
    <source>
        <dbReference type="Pfam" id="PF04326"/>
    </source>
</evidence>
<accession>A0A1L7CVA3</accession>
<dbReference type="InterPro" id="IPR007421">
    <property type="entry name" value="Schlafen_AlbA_2_dom"/>
</dbReference>
<dbReference type="InterPro" id="IPR038475">
    <property type="entry name" value="RecG_C_sf"/>
</dbReference>
<dbReference type="Pfam" id="PF04326">
    <property type="entry name" value="SLFN_AlbA_2"/>
    <property type="match status" value="1"/>
</dbReference>
<feature type="region of interest" description="Disordered" evidence="1">
    <location>
        <begin position="556"/>
        <end position="576"/>
    </location>
</feature>
<dbReference type="Gene3D" id="6.10.10.130">
    <property type="match status" value="1"/>
</dbReference>
<evidence type="ECO:0000313" key="4">
    <source>
        <dbReference type="Proteomes" id="UP000185469"/>
    </source>
</evidence>
<keyword evidence="4" id="KW-1185">Reference proteome</keyword>
<organism evidence="3 4">
    <name type="scientific">Corynebacterium sphenisci DSM 44792</name>
    <dbReference type="NCBI Taxonomy" id="1437874"/>
    <lineage>
        <taxon>Bacteria</taxon>
        <taxon>Bacillati</taxon>
        <taxon>Actinomycetota</taxon>
        <taxon>Actinomycetes</taxon>
        <taxon>Mycobacteriales</taxon>
        <taxon>Corynebacteriaceae</taxon>
        <taxon>Corynebacterium</taxon>
    </lineage>
</organism>
<feature type="compositionally biased region" description="Basic and acidic residues" evidence="1">
    <location>
        <begin position="156"/>
        <end position="178"/>
    </location>
</feature>
<dbReference type="RefSeq" id="WP_075690993.1">
    <property type="nucleotide sequence ID" value="NZ_CP009248.1"/>
</dbReference>
<dbReference type="KEGG" id="csph:CSPHI_00340"/>
<protein>
    <recommendedName>
        <fullName evidence="2">Schlafen AlbA-2 domain-containing protein</fullName>
    </recommendedName>
</protein>